<dbReference type="PROSITE" id="PS00166">
    <property type="entry name" value="ENOYL_COA_HYDRATASE"/>
    <property type="match status" value="1"/>
</dbReference>
<evidence type="ECO:0000256" key="2">
    <source>
        <dbReference type="ARBA" id="ARBA00023239"/>
    </source>
</evidence>
<name>A0ABM7MT42_9BURK</name>
<dbReference type="InterPro" id="IPR029045">
    <property type="entry name" value="ClpP/crotonase-like_dom_sf"/>
</dbReference>
<dbReference type="PANTHER" id="PTHR11941">
    <property type="entry name" value="ENOYL-COA HYDRATASE-RELATED"/>
    <property type="match status" value="1"/>
</dbReference>
<dbReference type="InterPro" id="IPR001753">
    <property type="entry name" value="Enoyl-CoA_hydra/iso"/>
</dbReference>
<evidence type="ECO:0000313" key="4">
    <source>
        <dbReference type="EMBL" id="BCO29569.1"/>
    </source>
</evidence>
<dbReference type="Proteomes" id="UP000824366">
    <property type="component" value="Chromosome"/>
</dbReference>
<dbReference type="CDD" id="cd06558">
    <property type="entry name" value="crotonase-like"/>
    <property type="match status" value="1"/>
</dbReference>
<reference evidence="4 5" key="1">
    <citation type="journal article" date="2021" name="Microbiol. Spectr.">
        <title>A Single Bacterium Capable of Oxidation and Reduction of Iron at Circumneutral pH.</title>
        <authorList>
            <person name="Kato S."/>
            <person name="Ohkuma M."/>
        </authorList>
    </citation>
    <scope>NUCLEOTIDE SEQUENCE [LARGE SCALE GENOMIC DNA]</scope>
    <source>
        <strain evidence="4 5">MIZ03</strain>
    </source>
</reference>
<dbReference type="Gene3D" id="3.90.226.10">
    <property type="entry name" value="2-enoyl-CoA Hydratase, Chain A, domain 1"/>
    <property type="match status" value="1"/>
</dbReference>
<evidence type="ECO:0000313" key="5">
    <source>
        <dbReference type="Proteomes" id="UP000824366"/>
    </source>
</evidence>
<evidence type="ECO:0000256" key="1">
    <source>
        <dbReference type="ARBA" id="ARBA00005254"/>
    </source>
</evidence>
<keyword evidence="5" id="KW-1185">Reference proteome</keyword>
<accession>A0ABM7MT42</accession>
<dbReference type="InterPro" id="IPR014748">
    <property type="entry name" value="Enoyl-CoA_hydra_C"/>
</dbReference>
<sequence>MTPTPSPTASSWRFIEVQREGAVEWLTLARPEHFNSLNLGLTEELYHYFGSLPDRTDVRVVVLRGAGKHFCAGYDLDDVDQLTMSLDQGLRLQRQLSAVVLRMRRCPQPIVGLLHGAACGGGFALALGCDVRFAAPNTRMNVAMAKVGLTGCDMGISYFLPRAVGPAVAAELMYTGRFVKAERALRIGLVNDVVPEEQLTETAQELVQEMLAMSPAGLRLTKDGLALAQETGNLATVMALEDRGQTLCFAAFMPEGVAAFREKRAPNYGPGQ</sequence>
<dbReference type="PANTHER" id="PTHR11941:SF130">
    <property type="entry name" value="ENOYL-COA HYDRATASE ECHA12-RELATED"/>
    <property type="match status" value="1"/>
</dbReference>
<protein>
    <submittedName>
        <fullName evidence="4">Enoyl-CoA hydratase echA12</fullName>
    </submittedName>
</protein>
<gene>
    <name evidence="4" type="ORF">MIZ03_4492</name>
</gene>
<evidence type="ECO:0000256" key="3">
    <source>
        <dbReference type="RuleBase" id="RU003707"/>
    </source>
</evidence>
<dbReference type="InterPro" id="IPR018376">
    <property type="entry name" value="Enoyl-CoA_hyd/isom_CS"/>
</dbReference>
<proteinExistence type="inferred from homology"/>
<dbReference type="RefSeq" id="WP_223905720.1">
    <property type="nucleotide sequence ID" value="NZ_AP024238.1"/>
</dbReference>
<comment type="similarity">
    <text evidence="1 3">Belongs to the enoyl-CoA hydratase/isomerase family.</text>
</comment>
<keyword evidence="2" id="KW-0456">Lyase</keyword>
<dbReference type="Gene3D" id="1.10.12.10">
    <property type="entry name" value="Lyase 2-enoyl-coa Hydratase, Chain A, domain 2"/>
    <property type="match status" value="1"/>
</dbReference>
<dbReference type="SUPFAM" id="SSF52096">
    <property type="entry name" value="ClpP/crotonase"/>
    <property type="match status" value="1"/>
</dbReference>
<organism evidence="4 5">
    <name type="scientific">Rhodoferax lithotrophicus</name>
    <dbReference type="NCBI Taxonomy" id="2798804"/>
    <lineage>
        <taxon>Bacteria</taxon>
        <taxon>Pseudomonadati</taxon>
        <taxon>Pseudomonadota</taxon>
        <taxon>Betaproteobacteria</taxon>
        <taxon>Burkholderiales</taxon>
        <taxon>Comamonadaceae</taxon>
        <taxon>Rhodoferax</taxon>
    </lineage>
</organism>
<dbReference type="EMBL" id="AP024238">
    <property type="protein sequence ID" value="BCO29569.1"/>
    <property type="molecule type" value="Genomic_DNA"/>
</dbReference>
<dbReference type="Pfam" id="PF00378">
    <property type="entry name" value="ECH_1"/>
    <property type="match status" value="1"/>
</dbReference>